<gene>
    <name evidence="9" type="ORF">PSAB_17120</name>
</gene>
<dbReference type="SUPFAM" id="SSF161098">
    <property type="entry name" value="MetI-like"/>
    <property type="match status" value="1"/>
</dbReference>
<evidence type="ECO:0000256" key="7">
    <source>
        <dbReference type="RuleBase" id="RU363032"/>
    </source>
</evidence>
<evidence type="ECO:0000256" key="1">
    <source>
        <dbReference type="ARBA" id="ARBA00004651"/>
    </source>
</evidence>
<feature type="transmembrane region" description="Helical" evidence="7">
    <location>
        <begin position="6"/>
        <end position="28"/>
    </location>
</feature>
<dbReference type="GO" id="GO:0005886">
    <property type="term" value="C:plasma membrane"/>
    <property type="evidence" value="ECO:0007669"/>
    <property type="project" value="UniProtKB-SubCell"/>
</dbReference>
<evidence type="ECO:0000256" key="6">
    <source>
        <dbReference type="ARBA" id="ARBA00023136"/>
    </source>
</evidence>
<evidence type="ECO:0000313" key="10">
    <source>
        <dbReference type="Proteomes" id="UP000019772"/>
    </source>
</evidence>
<organism evidence="9 10">
    <name type="scientific">Paenibacillus sabinae T27</name>
    <dbReference type="NCBI Taxonomy" id="1268072"/>
    <lineage>
        <taxon>Bacteria</taxon>
        <taxon>Bacillati</taxon>
        <taxon>Bacillota</taxon>
        <taxon>Bacilli</taxon>
        <taxon>Bacillales</taxon>
        <taxon>Paenibacillaceae</taxon>
        <taxon>Paenibacillus</taxon>
    </lineage>
</organism>
<evidence type="ECO:0000256" key="5">
    <source>
        <dbReference type="ARBA" id="ARBA00022989"/>
    </source>
</evidence>
<evidence type="ECO:0000259" key="8">
    <source>
        <dbReference type="PROSITE" id="PS50928"/>
    </source>
</evidence>
<dbReference type="PANTHER" id="PTHR43227:SF11">
    <property type="entry name" value="BLL4140 PROTEIN"/>
    <property type="match status" value="1"/>
</dbReference>
<dbReference type="Gene3D" id="1.10.3720.10">
    <property type="entry name" value="MetI-like"/>
    <property type="match status" value="1"/>
</dbReference>
<dbReference type="STRING" id="1268072.PSAB_17120"/>
<dbReference type="KEGG" id="psab:PSAB_17120"/>
<proteinExistence type="inferred from homology"/>
<evidence type="ECO:0000256" key="2">
    <source>
        <dbReference type="ARBA" id="ARBA00022448"/>
    </source>
</evidence>
<keyword evidence="5 7" id="KW-1133">Transmembrane helix</keyword>
<dbReference type="Pfam" id="PF00528">
    <property type="entry name" value="BPD_transp_1"/>
    <property type="match status" value="1"/>
</dbReference>
<evidence type="ECO:0000256" key="4">
    <source>
        <dbReference type="ARBA" id="ARBA00022692"/>
    </source>
</evidence>
<dbReference type="PROSITE" id="PS50928">
    <property type="entry name" value="ABC_TM1"/>
    <property type="match status" value="1"/>
</dbReference>
<evidence type="ECO:0000313" key="9">
    <source>
        <dbReference type="EMBL" id="AHV98324.1"/>
    </source>
</evidence>
<dbReference type="Proteomes" id="UP000019772">
    <property type="component" value="Chromosome"/>
</dbReference>
<dbReference type="InterPro" id="IPR050809">
    <property type="entry name" value="UgpAE/MalFG_permease"/>
</dbReference>
<keyword evidence="4 7" id="KW-0812">Transmembrane</keyword>
<dbReference type="InterPro" id="IPR000515">
    <property type="entry name" value="MetI-like"/>
</dbReference>
<protein>
    <submittedName>
        <fullName evidence="9">LplB protein</fullName>
    </submittedName>
</protein>
<sequence length="284" mass="31952">MMLPGMLFLLVFSYIPMAGIIMAFQNYIPAKGMFHSKFVGLKHFRYMFQLPDIAQVISNTLVIALGKILLGTLMAIVFSILLNEIRVKFLKKYVQTIVYLPHFLSWVVLASVVINMFNLDGSVNQMMSFMGLDKINFLGSNTWFQPLIIGTDVWKEFGYSSIVYLAAITSIDPGLHEAAGIDGASWWRRIWHITLPGMLPIILLMGVMSLTNILSAGFDQIYNLYNPIVYETGDILDTYVYRIGLVGRQYSFGTAVGLFKSVIGIVLLLSANALAKKYTDRKIF</sequence>
<comment type="subcellular location">
    <subcellularLocation>
        <location evidence="1 7">Cell membrane</location>
        <topology evidence="1 7">Multi-pass membrane protein</topology>
    </subcellularLocation>
</comment>
<feature type="transmembrane region" description="Helical" evidence="7">
    <location>
        <begin position="250"/>
        <end position="275"/>
    </location>
</feature>
<evidence type="ECO:0000256" key="3">
    <source>
        <dbReference type="ARBA" id="ARBA00022475"/>
    </source>
</evidence>
<dbReference type="EMBL" id="CP004078">
    <property type="protein sequence ID" value="AHV98324.1"/>
    <property type="molecule type" value="Genomic_DNA"/>
</dbReference>
<dbReference type="PANTHER" id="PTHR43227">
    <property type="entry name" value="BLL4140 PROTEIN"/>
    <property type="match status" value="1"/>
</dbReference>
<dbReference type="eggNOG" id="COG4209">
    <property type="taxonomic scope" value="Bacteria"/>
</dbReference>
<dbReference type="HOGENOM" id="CLU_016047_0_1_9"/>
<keyword evidence="2 7" id="KW-0813">Transport</keyword>
<dbReference type="AlphaFoldDB" id="X5A3E6"/>
<name>X5A3E6_9BACL</name>
<keyword evidence="10" id="KW-1185">Reference proteome</keyword>
<keyword evidence="6 7" id="KW-0472">Membrane</keyword>
<feature type="transmembrane region" description="Helical" evidence="7">
    <location>
        <begin position="93"/>
        <end position="117"/>
    </location>
</feature>
<dbReference type="PATRIC" id="fig|1268072.3.peg.3529"/>
<feature type="domain" description="ABC transmembrane type-1" evidence="8">
    <location>
        <begin position="57"/>
        <end position="271"/>
    </location>
</feature>
<reference evidence="9 10" key="1">
    <citation type="journal article" date="2014" name="PLoS Genet.">
        <title>Comparative Genomic Analysis of N2-Fixing and Non-N2-Fixing Paenibacillus spp.: Organization, Evolution and Expression of the Nitrogen Fixation Genes.</title>
        <authorList>
            <person name="Xie J.B."/>
            <person name="Du Z."/>
            <person name="Bai L."/>
            <person name="Tian C."/>
            <person name="Zhang Y."/>
            <person name="Xie J.Y."/>
            <person name="Wang T."/>
            <person name="Liu X."/>
            <person name="Chen X."/>
            <person name="Cheng Q."/>
            <person name="Chen S."/>
            <person name="Li J."/>
        </authorList>
    </citation>
    <scope>NUCLEOTIDE SEQUENCE [LARGE SCALE GENOMIC DNA]</scope>
    <source>
        <strain evidence="9 10">T27</strain>
    </source>
</reference>
<comment type="similarity">
    <text evidence="7">Belongs to the binding-protein-dependent transport system permease family.</text>
</comment>
<accession>X5A3E6</accession>
<feature type="transmembrane region" description="Helical" evidence="7">
    <location>
        <begin position="56"/>
        <end position="81"/>
    </location>
</feature>
<keyword evidence="3" id="KW-1003">Cell membrane</keyword>
<feature type="transmembrane region" description="Helical" evidence="7">
    <location>
        <begin position="198"/>
        <end position="218"/>
    </location>
</feature>
<dbReference type="InterPro" id="IPR035906">
    <property type="entry name" value="MetI-like_sf"/>
</dbReference>
<dbReference type="GO" id="GO:0055085">
    <property type="term" value="P:transmembrane transport"/>
    <property type="evidence" value="ECO:0007669"/>
    <property type="project" value="InterPro"/>
</dbReference>
<dbReference type="CDD" id="cd06261">
    <property type="entry name" value="TM_PBP2"/>
    <property type="match status" value="1"/>
</dbReference>